<dbReference type="OrthoDB" id="8364646at2"/>
<organism evidence="1 2">
    <name type="scientific">Devosia chinhatensis</name>
    <dbReference type="NCBI Taxonomy" id="429727"/>
    <lineage>
        <taxon>Bacteria</taxon>
        <taxon>Pseudomonadati</taxon>
        <taxon>Pseudomonadota</taxon>
        <taxon>Alphaproteobacteria</taxon>
        <taxon>Hyphomicrobiales</taxon>
        <taxon>Devosiaceae</taxon>
        <taxon>Devosia</taxon>
    </lineage>
</organism>
<name>A0A0F5FLW8_9HYPH</name>
<protein>
    <submittedName>
        <fullName evidence="1">Uncharacterized protein</fullName>
    </submittedName>
</protein>
<proteinExistence type="predicted"/>
<gene>
    <name evidence="1" type="ORF">VE26_08135</name>
</gene>
<dbReference type="RefSeq" id="WP_046104499.1">
    <property type="nucleotide sequence ID" value="NZ_JZEY01000054.1"/>
</dbReference>
<sequence>MWAAAQEAEAFLVSGTTPVDRVAALTPNPTTPGLAVGTRELALRDCATVVNRLGSLEMLYRPEAERQAMAEACLEMASSITAEMPNYSYGWYVGAAAAAALKDWTEMNDRLWRSQVSGPTEQWIAMERVALSERYVDKLDARALAAEDADLRMIVVSSRGIRALARSYVSRPQFRERVTGIVESMPSRDQRRFLFVLNEHLAATR</sequence>
<comment type="caution">
    <text evidence="1">The sequence shown here is derived from an EMBL/GenBank/DDBJ whole genome shotgun (WGS) entry which is preliminary data.</text>
</comment>
<dbReference type="STRING" id="429727.VE26_08135"/>
<keyword evidence="2" id="KW-1185">Reference proteome</keyword>
<reference evidence="1 2" key="1">
    <citation type="submission" date="2015-03" db="EMBL/GenBank/DDBJ databases">
        <authorList>
            <person name="Hassan Y."/>
            <person name="Lepp D."/>
            <person name="Li X.-Z."/>
            <person name="Zhou T."/>
        </authorList>
    </citation>
    <scope>NUCLEOTIDE SEQUENCE [LARGE SCALE GENOMIC DNA]</scope>
    <source>
        <strain evidence="1 2">IPL18</strain>
    </source>
</reference>
<dbReference type="AlphaFoldDB" id="A0A0F5FLW8"/>
<evidence type="ECO:0000313" key="1">
    <source>
        <dbReference type="EMBL" id="KKB09808.1"/>
    </source>
</evidence>
<accession>A0A0F5FLW8</accession>
<dbReference type="EMBL" id="JZEY01000054">
    <property type="protein sequence ID" value="KKB09808.1"/>
    <property type="molecule type" value="Genomic_DNA"/>
</dbReference>
<dbReference type="PATRIC" id="fig|429727.3.peg.1681"/>
<dbReference type="Proteomes" id="UP000033649">
    <property type="component" value="Unassembled WGS sequence"/>
</dbReference>
<evidence type="ECO:0000313" key="2">
    <source>
        <dbReference type="Proteomes" id="UP000033649"/>
    </source>
</evidence>